<comment type="caution">
    <text evidence="2">The sequence shown here is derived from an EMBL/GenBank/DDBJ whole genome shotgun (WGS) entry which is preliminary data.</text>
</comment>
<sequence length="263" mass="28872">MNSRRARRLSQILCSHFSSPSSVHLLVDANSFVFVDSLVSSIRSCGFEVAFYQEPPEIYLSSPTQGAEAEARHEPSNQLERRIKIAKARNFLLRKALEATNYLGDEGLVVWMDSDLLSVPVGTLPLLFSMMDSISPPGDVIVPLCTNSDGRGVYDLNSWVSTSESLQRVKNGEVMFEGYGKTGRLHMGDLREGWEGRGVKLIVDLDGVGGTMIVARRHVFTVGGVTFPEELFQGSVETEGFGLLAKHRGYRVVGAPNVLITHA</sequence>
<evidence type="ECO:0000256" key="1">
    <source>
        <dbReference type="ARBA" id="ARBA00037964"/>
    </source>
</evidence>
<reference evidence="3" key="1">
    <citation type="journal article" date="2023" name="Commun. Biol.">
        <title>Genome analysis of Parmales, the sister group of diatoms, reveals the evolutionary specialization of diatoms from phago-mixotrophs to photoautotrophs.</title>
        <authorList>
            <person name="Ban H."/>
            <person name="Sato S."/>
            <person name="Yoshikawa S."/>
            <person name="Yamada K."/>
            <person name="Nakamura Y."/>
            <person name="Ichinomiya M."/>
            <person name="Sato N."/>
            <person name="Blanc-Mathieu R."/>
            <person name="Endo H."/>
            <person name="Kuwata A."/>
            <person name="Ogata H."/>
        </authorList>
    </citation>
    <scope>NUCLEOTIDE SEQUENCE [LARGE SCALE GENOMIC DNA]</scope>
</reference>
<dbReference type="PANTHER" id="PTHR43083">
    <property type="entry name" value="MANNAN POLYMERASE II"/>
    <property type="match status" value="1"/>
</dbReference>
<dbReference type="Pfam" id="PF03452">
    <property type="entry name" value="Anp1"/>
    <property type="match status" value="1"/>
</dbReference>
<dbReference type="InterPro" id="IPR052086">
    <property type="entry name" value="Mannan_Polymerase_Subunit"/>
</dbReference>
<gene>
    <name evidence="2" type="ORF">TrCOL_g4402</name>
</gene>
<dbReference type="Proteomes" id="UP001165065">
    <property type="component" value="Unassembled WGS sequence"/>
</dbReference>
<keyword evidence="3" id="KW-1185">Reference proteome</keyword>
<dbReference type="EMBL" id="BRYA01001545">
    <property type="protein sequence ID" value="GMI45353.1"/>
    <property type="molecule type" value="Genomic_DNA"/>
</dbReference>
<evidence type="ECO:0000313" key="3">
    <source>
        <dbReference type="Proteomes" id="UP001165065"/>
    </source>
</evidence>
<accession>A0A9W7GJE5</accession>
<name>A0A9W7GJE5_9STRA</name>
<dbReference type="Gene3D" id="3.90.550.10">
    <property type="entry name" value="Spore Coat Polysaccharide Biosynthesis Protein SpsA, Chain A"/>
    <property type="match status" value="1"/>
</dbReference>
<evidence type="ECO:0000313" key="2">
    <source>
        <dbReference type="EMBL" id="GMI45353.1"/>
    </source>
</evidence>
<dbReference type="PANTHER" id="PTHR43083:SF6">
    <property type="entry name" value="MANNAN POLYMERASE COMPLEXES SUBUNIT MNN9"/>
    <property type="match status" value="1"/>
</dbReference>
<dbReference type="SUPFAM" id="SSF53448">
    <property type="entry name" value="Nucleotide-diphospho-sugar transferases"/>
    <property type="match status" value="1"/>
</dbReference>
<dbReference type="AlphaFoldDB" id="A0A9W7GJE5"/>
<proteinExistence type="inferred from homology"/>
<dbReference type="InterPro" id="IPR029044">
    <property type="entry name" value="Nucleotide-diphossugar_trans"/>
</dbReference>
<dbReference type="OrthoDB" id="204164at2759"/>
<comment type="similarity">
    <text evidence="1">Belongs to the ANP1/MMN9/VAN1 family.</text>
</comment>
<organism evidence="2 3">
    <name type="scientific">Triparma columacea</name>
    <dbReference type="NCBI Taxonomy" id="722753"/>
    <lineage>
        <taxon>Eukaryota</taxon>
        <taxon>Sar</taxon>
        <taxon>Stramenopiles</taxon>
        <taxon>Ochrophyta</taxon>
        <taxon>Bolidophyceae</taxon>
        <taxon>Parmales</taxon>
        <taxon>Triparmaceae</taxon>
        <taxon>Triparma</taxon>
    </lineage>
</organism>
<protein>
    <submittedName>
        <fullName evidence="2">Uncharacterized protein</fullName>
    </submittedName>
</protein>